<dbReference type="PROSITE" id="PS51257">
    <property type="entry name" value="PROKAR_LIPOPROTEIN"/>
    <property type="match status" value="1"/>
</dbReference>
<feature type="chain" id="PRO_5046060066" description="Lipoprotein" evidence="2">
    <location>
        <begin position="27"/>
        <end position="219"/>
    </location>
</feature>
<name>A0ABP4EDE5_9ACTN</name>
<feature type="region of interest" description="Disordered" evidence="1">
    <location>
        <begin position="24"/>
        <end position="70"/>
    </location>
</feature>
<proteinExistence type="predicted"/>
<evidence type="ECO:0000256" key="1">
    <source>
        <dbReference type="SAM" id="MobiDB-lite"/>
    </source>
</evidence>
<feature type="signal peptide" evidence="2">
    <location>
        <begin position="1"/>
        <end position="26"/>
    </location>
</feature>
<gene>
    <name evidence="3" type="ORF">GCM10009668_17460</name>
</gene>
<evidence type="ECO:0000313" key="4">
    <source>
        <dbReference type="Proteomes" id="UP001501581"/>
    </source>
</evidence>
<evidence type="ECO:0000313" key="3">
    <source>
        <dbReference type="EMBL" id="GAA1100153.1"/>
    </source>
</evidence>
<feature type="compositionally biased region" description="Low complexity" evidence="1">
    <location>
        <begin position="38"/>
        <end position="59"/>
    </location>
</feature>
<accession>A0ABP4EDE5</accession>
<sequence>MIRTRPRSAALALLGVLTLASLTGCGGDGDDKPKDAEATSSASTEASASPSATPSEPEAQSVDFGKPAKGPKIKGTAYRYRVPKTWVEDTAGARELDADIDTAAWERDGRDGFRNNVAVTYIVASGGDLDGLEESVTEQLSEQAKSLETLERVFIDGRAAAHHRGTMKAEPTAYLLDQYSVIDEDGKVTVIGFSYPASLAAKKRDEITHSILASWKWTA</sequence>
<reference evidence="4" key="1">
    <citation type="journal article" date="2019" name="Int. J. Syst. Evol. Microbiol.">
        <title>The Global Catalogue of Microorganisms (GCM) 10K type strain sequencing project: providing services to taxonomists for standard genome sequencing and annotation.</title>
        <authorList>
            <consortium name="The Broad Institute Genomics Platform"/>
            <consortium name="The Broad Institute Genome Sequencing Center for Infectious Disease"/>
            <person name="Wu L."/>
            <person name="Ma J."/>
        </authorList>
    </citation>
    <scope>NUCLEOTIDE SEQUENCE [LARGE SCALE GENOMIC DNA]</scope>
    <source>
        <strain evidence="4">JCM 13008</strain>
    </source>
</reference>
<dbReference type="RefSeq" id="WP_343993433.1">
    <property type="nucleotide sequence ID" value="NZ_BAAALG010000007.1"/>
</dbReference>
<evidence type="ECO:0008006" key="5">
    <source>
        <dbReference type="Google" id="ProtNLM"/>
    </source>
</evidence>
<protein>
    <recommendedName>
        <fullName evidence="5">Lipoprotein</fullName>
    </recommendedName>
</protein>
<comment type="caution">
    <text evidence="3">The sequence shown here is derived from an EMBL/GenBank/DDBJ whole genome shotgun (WGS) entry which is preliminary data.</text>
</comment>
<organism evidence="3 4">
    <name type="scientific">Nocardioides dubius</name>
    <dbReference type="NCBI Taxonomy" id="317019"/>
    <lineage>
        <taxon>Bacteria</taxon>
        <taxon>Bacillati</taxon>
        <taxon>Actinomycetota</taxon>
        <taxon>Actinomycetes</taxon>
        <taxon>Propionibacteriales</taxon>
        <taxon>Nocardioidaceae</taxon>
        <taxon>Nocardioides</taxon>
    </lineage>
</organism>
<keyword evidence="4" id="KW-1185">Reference proteome</keyword>
<keyword evidence="2" id="KW-0732">Signal</keyword>
<dbReference type="EMBL" id="BAAALG010000007">
    <property type="protein sequence ID" value="GAA1100153.1"/>
    <property type="molecule type" value="Genomic_DNA"/>
</dbReference>
<evidence type="ECO:0000256" key="2">
    <source>
        <dbReference type="SAM" id="SignalP"/>
    </source>
</evidence>
<dbReference type="Proteomes" id="UP001501581">
    <property type="component" value="Unassembled WGS sequence"/>
</dbReference>